<protein>
    <submittedName>
        <fullName evidence="9">Fgfbp1: Fibroblast growth factor-binding protein 1</fullName>
    </submittedName>
</protein>
<evidence type="ECO:0000256" key="6">
    <source>
        <dbReference type="ARBA" id="ARBA00023183"/>
    </source>
</evidence>
<evidence type="ECO:0000256" key="8">
    <source>
        <dbReference type="SAM" id="SignalP"/>
    </source>
</evidence>
<keyword evidence="4 8" id="KW-0732">Signal</keyword>
<keyword evidence="5" id="KW-1015">Disulfide bond</keyword>
<evidence type="ECO:0000256" key="7">
    <source>
        <dbReference type="SAM" id="MobiDB-lite"/>
    </source>
</evidence>
<evidence type="ECO:0000256" key="2">
    <source>
        <dbReference type="ARBA" id="ARBA00008326"/>
    </source>
</evidence>
<feature type="region of interest" description="Disordered" evidence="7">
    <location>
        <begin position="28"/>
        <end position="65"/>
    </location>
</feature>
<evidence type="ECO:0000313" key="9">
    <source>
        <dbReference type="EMBL" id="KAK9399031.1"/>
    </source>
</evidence>
<evidence type="ECO:0000313" key="10">
    <source>
        <dbReference type="Proteomes" id="UP001474421"/>
    </source>
</evidence>
<keyword evidence="3" id="KW-0964">Secreted</keyword>
<organism evidence="9 10">
    <name type="scientific">Crotalus adamanteus</name>
    <name type="common">Eastern diamondback rattlesnake</name>
    <dbReference type="NCBI Taxonomy" id="8729"/>
    <lineage>
        <taxon>Eukaryota</taxon>
        <taxon>Metazoa</taxon>
        <taxon>Chordata</taxon>
        <taxon>Craniata</taxon>
        <taxon>Vertebrata</taxon>
        <taxon>Euteleostomi</taxon>
        <taxon>Lepidosauria</taxon>
        <taxon>Squamata</taxon>
        <taxon>Bifurcata</taxon>
        <taxon>Unidentata</taxon>
        <taxon>Episquamata</taxon>
        <taxon>Toxicofera</taxon>
        <taxon>Serpentes</taxon>
        <taxon>Colubroidea</taxon>
        <taxon>Viperidae</taxon>
        <taxon>Crotalinae</taxon>
        <taxon>Crotalus</taxon>
    </lineage>
</organism>
<evidence type="ECO:0000256" key="1">
    <source>
        <dbReference type="ARBA" id="ARBA00004613"/>
    </source>
</evidence>
<feature type="compositionally biased region" description="Basic residues" evidence="7">
    <location>
        <begin position="48"/>
        <end position="57"/>
    </location>
</feature>
<comment type="similarity">
    <text evidence="2">Belongs to the fibroblast growth factor-binding protein family.</text>
</comment>
<accession>A0AAW1B9Y7</accession>
<dbReference type="InterPro" id="IPR010510">
    <property type="entry name" value="FGF1-bd"/>
</dbReference>
<dbReference type="AlphaFoldDB" id="A0AAW1B9Y7"/>
<evidence type="ECO:0000256" key="4">
    <source>
        <dbReference type="ARBA" id="ARBA00022729"/>
    </source>
</evidence>
<reference evidence="9 10" key="1">
    <citation type="journal article" date="2024" name="Proc. Natl. Acad. Sci. U.S.A.">
        <title>The genetic regulatory architecture and epigenomic basis for age-related changes in rattlesnake venom.</title>
        <authorList>
            <person name="Hogan M.P."/>
            <person name="Holding M.L."/>
            <person name="Nystrom G.S."/>
            <person name="Colston T.J."/>
            <person name="Bartlett D.A."/>
            <person name="Mason A.J."/>
            <person name="Ellsworth S.A."/>
            <person name="Rautsaw R.M."/>
            <person name="Lawrence K.C."/>
            <person name="Strickland J.L."/>
            <person name="He B."/>
            <person name="Fraser P."/>
            <person name="Margres M.J."/>
            <person name="Gilbert D.M."/>
            <person name="Gibbs H.L."/>
            <person name="Parkinson C.L."/>
            <person name="Rokyta D.R."/>
        </authorList>
    </citation>
    <scope>NUCLEOTIDE SEQUENCE [LARGE SCALE GENOMIC DNA]</scope>
    <source>
        <strain evidence="9">DRR0105</strain>
    </source>
</reference>
<comment type="subcellular location">
    <subcellularLocation>
        <location evidence="1">Secreted</location>
    </subcellularLocation>
</comment>
<evidence type="ECO:0000256" key="5">
    <source>
        <dbReference type="ARBA" id="ARBA00023157"/>
    </source>
</evidence>
<dbReference type="PANTHER" id="PTHR15258">
    <property type="entry name" value="FGF BINDING PROTEIN-RELATED"/>
    <property type="match status" value="1"/>
</dbReference>
<dbReference type="Proteomes" id="UP001474421">
    <property type="component" value="Unassembled WGS sequence"/>
</dbReference>
<evidence type="ECO:0000256" key="3">
    <source>
        <dbReference type="ARBA" id="ARBA00022525"/>
    </source>
</evidence>
<dbReference type="GO" id="GO:0007267">
    <property type="term" value="P:cell-cell signaling"/>
    <property type="evidence" value="ECO:0007669"/>
    <property type="project" value="TreeGrafter"/>
</dbReference>
<gene>
    <name evidence="9" type="ORF">NXF25_014000</name>
</gene>
<dbReference type="PANTHER" id="PTHR15258:SF2">
    <property type="entry name" value="FIBROBLAST GROWTH FACTOR-BINDING PROTEIN 1"/>
    <property type="match status" value="1"/>
</dbReference>
<dbReference type="GO" id="GO:0005576">
    <property type="term" value="C:extracellular region"/>
    <property type="evidence" value="ECO:0007669"/>
    <property type="project" value="UniProtKB-SubCell"/>
</dbReference>
<feature type="chain" id="PRO_5043968197" evidence="8">
    <location>
        <begin position="22"/>
        <end position="216"/>
    </location>
</feature>
<feature type="compositionally biased region" description="Basic and acidic residues" evidence="7">
    <location>
        <begin position="28"/>
        <end position="41"/>
    </location>
</feature>
<feature type="signal peptide" evidence="8">
    <location>
        <begin position="1"/>
        <end position="21"/>
    </location>
</feature>
<keyword evidence="10" id="KW-1185">Reference proteome</keyword>
<name>A0AAW1B9Y7_CROAD</name>
<comment type="caution">
    <text evidence="9">The sequence shown here is derived from an EMBL/GenBank/DDBJ whole genome shotgun (WGS) entry which is preliminary data.</text>
</comment>
<keyword evidence="6" id="KW-0340">Growth factor binding</keyword>
<dbReference type="GO" id="GO:0019838">
    <property type="term" value="F:growth factor binding"/>
    <property type="evidence" value="ECO:0007669"/>
    <property type="project" value="UniProtKB-KW"/>
</dbReference>
<dbReference type="EMBL" id="JAOTOJ010000007">
    <property type="protein sequence ID" value="KAK9399031.1"/>
    <property type="molecule type" value="Genomic_DNA"/>
</dbReference>
<sequence>MKTKHFALLCILMMFCQLLQADSEIVKERKRERPNNGREGRVQAGHNKNAKGQRNRGQKGFPTKGKFTTKEKAECSWTINEKETTLLKVDCKKGEDALSCAFSGSPSTCPQYAENQKVFWKEITRSLKKQKNLCKDPKAVLKSKVCKIGPPTAHLRLVMDTKPEIPTPKQPEKESSDCVEDIDYVDQRKVAEENCSEMWQNLCYFIISMIQNKKCS</sequence>
<dbReference type="Pfam" id="PF06473">
    <property type="entry name" value="FGF-BP1"/>
    <property type="match status" value="1"/>
</dbReference>
<proteinExistence type="inferred from homology"/>